<dbReference type="Pfam" id="PF01039">
    <property type="entry name" value="Carboxyl_trans"/>
    <property type="match status" value="2"/>
</dbReference>
<evidence type="ECO:0000256" key="1">
    <source>
        <dbReference type="ARBA" id="ARBA00001953"/>
    </source>
</evidence>
<comment type="pathway">
    <text evidence="10">Amino-acid degradation; L-leucine degradation; (S)-3-hydroxy-3-methylglutaryl-CoA from 3-isovaleryl-CoA: step 2/3.</text>
</comment>
<evidence type="ECO:0000256" key="4">
    <source>
        <dbReference type="ARBA" id="ARBA00013058"/>
    </source>
</evidence>
<dbReference type="Pfam" id="PF02785">
    <property type="entry name" value="Biotin_carb_C"/>
    <property type="match status" value="1"/>
</dbReference>
<dbReference type="PROSITE" id="PS50980">
    <property type="entry name" value="COA_CT_NTER"/>
    <property type="match status" value="1"/>
</dbReference>
<evidence type="ECO:0000256" key="5">
    <source>
        <dbReference type="ARBA" id="ARBA00022598"/>
    </source>
</evidence>
<gene>
    <name evidence="21" type="ORF">EVOR1521_LOCUS18943</name>
</gene>
<dbReference type="PROSITE" id="PS00866">
    <property type="entry name" value="CPSASE_1"/>
    <property type="match status" value="1"/>
</dbReference>
<evidence type="ECO:0000256" key="10">
    <source>
        <dbReference type="ARBA" id="ARBA00025711"/>
    </source>
</evidence>
<dbReference type="GO" id="GO:1905202">
    <property type="term" value="C:methylcrotonoyl-CoA carboxylase complex"/>
    <property type="evidence" value="ECO:0007669"/>
    <property type="project" value="TreeGrafter"/>
</dbReference>
<dbReference type="InterPro" id="IPR005479">
    <property type="entry name" value="CPAse_ATP-bd"/>
</dbReference>
<dbReference type="InterPro" id="IPR000089">
    <property type="entry name" value="Biotin_lipoyl"/>
</dbReference>
<dbReference type="InterPro" id="IPR011763">
    <property type="entry name" value="COA_CT_C"/>
</dbReference>
<dbReference type="GO" id="GO:0046872">
    <property type="term" value="F:metal ion binding"/>
    <property type="evidence" value="ECO:0007669"/>
    <property type="project" value="InterPro"/>
</dbReference>
<evidence type="ECO:0000259" key="19">
    <source>
        <dbReference type="PROSITE" id="PS50980"/>
    </source>
</evidence>
<evidence type="ECO:0000256" key="9">
    <source>
        <dbReference type="ARBA" id="ARBA00023268"/>
    </source>
</evidence>
<dbReference type="InterPro" id="IPR005481">
    <property type="entry name" value="BC-like_N"/>
</dbReference>
<evidence type="ECO:0000256" key="3">
    <source>
        <dbReference type="ARBA" id="ARBA00006102"/>
    </source>
</evidence>
<evidence type="ECO:0000313" key="22">
    <source>
        <dbReference type="Proteomes" id="UP001178507"/>
    </source>
</evidence>
<evidence type="ECO:0000313" key="21">
    <source>
        <dbReference type="EMBL" id="CAJ1394234.1"/>
    </source>
</evidence>
<dbReference type="PROSITE" id="PS50979">
    <property type="entry name" value="BC"/>
    <property type="match status" value="1"/>
</dbReference>
<dbReference type="SMART" id="SM00878">
    <property type="entry name" value="Biotin_carb_C"/>
    <property type="match status" value="1"/>
</dbReference>
<evidence type="ECO:0000259" key="17">
    <source>
        <dbReference type="PROSITE" id="PS50975"/>
    </source>
</evidence>
<dbReference type="InterPro" id="IPR001882">
    <property type="entry name" value="Biotin_BS"/>
</dbReference>
<dbReference type="CDD" id="cd06850">
    <property type="entry name" value="biotinyl_domain"/>
    <property type="match status" value="1"/>
</dbReference>
<dbReference type="SUPFAM" id="SSF56059">
    <property type="entry name" value="Glutathione synthetase ATP-binding domain-like"/>
    <property type="match status" value="1"/>
</dbReference>
<dbReference type="InterPro" id="IPR011054">
    <property type="entry name" value="Rudment_hybrid_motif"/>
</dbReference>
<comment type="cofactor">
    <cofactor evidence="1">
        <name>biotin</name>
        <dbReference type="ChEBI" id="CHEBI:57586"/>
    </cofactor>
</comment>
<dbReference type="GO" id="GO:0003989">
    <property type="term" value="F:acetyl-CoA carboxylase activity"/>
    <property type="evidence" value="ECO:0007669"/>
    <property type="project" value="UniProtKB-EC"/>
</dbReference>
<feature type="domain" description="Lipoyl-binding" evidence="16">
    <location>
        <begin position="474"/>
        <end position="549"/>
    </location>
</feature>
<feature type="domain" description="CoA carboxyltransferase C-terminal" evidence="20">
    <location>
        <begin position="895"/>
        <end position="1142"/>
    </location>
</feature>
<keyword evidence="5" id="KW-0436">Ligase</keyword>
<evidence type="ECO:0000256" key="11">
    <source>
        <dbReference type="ARBA" id="ARBA00026116"/>
    </source>
</evidence>
<keyword evidence="8" id="KW-0092">Biotin</keyword>
<dbReference type="PANTHER" id="PTHR22855:SF13">
    <property type="entry name" value="METHYLCROTONOYL-COA CARBOXYLASE BETA CHAIN, MITOCHONDRIAL"/>
    <property type="match status" value="1"/>
</dbReference>
<dbReference type="InterPro" id="IPR011053">
    <property type="entry name" value="Single_hybrid_motif"/>
</dbReference>
<dbReference type="Gene3D" id="3.90.226.10">
    <property type="entry name" value="2-enoyl-CoA Hydratase, Chain A, domain 1"/>
    <property type="match status" value="2"/>
</dbReference>
<dbReference type="Proteomes" id="UP001178507">
    <property type="component" value="Unassembled WGS sequence"/>
</dbReference>
<evidence type="ECO:0000256" key="7">
    <source>
        <dbReference type="ARBA" id="ARBA00022840"/>
    </source>
</evidence>
<dbReference type="InterPro" id="IPR011762">
    <property type="entry name" value="COA_CT_N"/>
</dbReference>
<dbReference type="FunFam" id="3.90.226.10:FF:000004">
    <property type="entry name" value="Methylcrotonoyl-CoA carboxylase beta chain"/>
    <property type="match status" value="1"/>
</dbReference>
<dbReference type="EMBL" id="CAUJNA010002780">
    <property type="protein sequence ID" value="CAJ1394234.1"/>
    <property type="molecule type" value="Genomic_DNA"/>
</dbReference>
<dbReference type="InterPro" id="IPR011764">
    <property type="entry name" value="Biotin_carboxylation_dom"/>
</dbReference>
<organism evidence="21 22">
    <name type="scientific">Effrenium voratum</name>
    <dbReference type="NCBI Taxonomy" id="2562239"/>
    <lineage>
        <taxon>Eukaryota</taxon>
        <taxon>Sar</taxon>
        <taxon>Alveolata</taxon>
        <taxon>Dinophyceae</taxon>
        <taxon>Suessiales</taxon>
        <taxon>Symbiodiniaceae</taxon>
        <taxon>Effrenium</taxon>
    </lineage>
</organism>
<dbReference type="SUPFAM" id="SSF51230">
    <property type="entry name" value="Single hybrid motif"/>
    <property type="match status" value="1"/>
</dbReference>
<evidence type="ECO:0000256" key="6">
    <source>
        <dbReference type="ARBA" id="ARBA00022741"/>
    </source>
</evidence>
<dbReference type="GO" id="GO:0005524">
    <property type="term" value="F:ATP binding"/>
    <property type="evidence" value="ECO:0007669"/>
    <property type="project" value="UniProtKB-UniRule"/>
</dbReference>
<dbReference type="PROSITE" id="PS00188">
    <property type="entry name" value="BIOTIN"/>
    <property type="match status" value="1"/>
</dbReference>
<evidence type="ECO:0000256" key="15">
    <source>
        <dbReference type="PROSITE-ProRule" id="PRU00409"/>
    </source>
</evidence>
<protein>
    <recommendedName>
        <fullName evidence="13">3-methylcrotonyl-CoA carboxylase 2</fullName>
        <ecNumber evidence="4">6.4.1.2</ecNumber>
        <ecNumber evidence="11">6.4.1.4</ecNumber>
    </recommendedName>
    <alternativeName>
        <fullName evidence="12">3-methylcrotonyl-CoA:carbon dioxide ligase subunit beta</fullName>
    </alternativeName>
</protein>
<evidence type="ECO:0000256" key="2">
    <source>
        <dbReference type="ARBA" id="ARBA00004956"/>
    </source>
</evidence>
<dbReference type="PROSITE" id="PS00867">
    <property type="entry name" value="CPSASE_2"/>
    <property type="match status" value="1"/>
</dbReference>
<comment type="caution">
    <text evidence="21">The sequence shown here is derived from an EMBL/GenBank/DDBJ whole genome shotgun (WGS) entry which is preliminary data.</text>
</comment>
<dbReference type="InterPro" id="IPR029045">
    <property type="entry name" value="ClpP/crotonase-like_dom_sf"/>
</dbReference>
<dbReference type="InterPro" id="IPR016185">
    <property type="entry name" value="PreATP-grasp_dom_sf"/>
</dbReference>
<dbReference type="SUPFAM" id="SSF51246">
    <property type="entry name" value="Rudiment single hybrid motif"/>
    <property type="match status" value="1"/>
</dbReference>
<dbReference type="Pfam" id="PF00289">
    <property type="entry name" value="Biotin_carb_N"/>
    <property type="match status" value="1"/>
</dbReference>
<keyword evidence="9" id="KW-0511">Multifunctional enzyme</keyword>
<sequence>MSARRRLQVLHCHVSHPGSFQKILIANRGEIACRIHRAAKALGVQTVGVCTKEDSQSLHAKVLDKVVELPPGASPVAPYLDARHLLEIAIQEGCQAVHPGYGFLSENEAFVALCEEKGVKFVGPSAKVIDLFGDKTKAKEAAVRAKIPVLPGSPGLTSAQQAAEYLKANPMKFPLLLKAAFGGGGRGQAVVANEADFAREFEKCSKEAEMSFGRPEVFVERFLAKAMHIEVQVVGDGRHCIHLFERDCSVQLRKQKVVELAPARGMNPELRERITSAAVALCESVGYQNAGTVEFLVEGDLRDKAAGFYFLELNPRIQVEHTITEEITGIDLVQTQFKIAGGMTLADLGLEQKKLSFKGSAIQVRVGLLPGGGGQVADYQEPPKVRVETSIGAGTVAVTDYDPMIAKLIVWGEDFGQALKAALEAVRGFKAKGLKLNSDFLQRILEHQDFVKDTVHTTWVEQNKLHMPPQASAAVAAGGVLQIDAPFPAQVTEVKVKVGDEVSAGTVLAVLSAMKMLNDIVVDRPGKVVEVLAVAGTQINEGVPLFRIESSGEAVEEVHEAVAKSARKVTDTAGSQRALPRSWYASGSPEEQVYDTPVLRTKVKENDSVYKKRHQHNTEVASELHRRLDSVSHGGSERAVKLHRKRGKFLVRERIRKIIDEGTDFLEISQLAGWEMYGGGVHSGGTVIGIGVVSGREVMFIGTDATIKGGVAFPVGYKKWLRAQEIAEANCLPCVYLIDGGGAKLDAQGGPGKGDKDKKRDLTYSGTLPAMFVEGGRQFYNQARMSAKGIHQIAVVCGMCTAGGAYTPAMCDETIIVKENGTVYLGGPPLVKAATGEDADEQSLGGAVMHTTKSGTCDQMAPDEGTALQMCREVIENLSGRQPRTILMNTVAPEPPLYDRESILSVVPESTNIPYDIREVIARIVDGSRFHEFKPKFGPTIVCGFAHIEGYPVGIIGNNGMLFSESAIKATHFVQMCGKRGTPLVFLHNVTGFIIGTAFEQGGITKDGAKMVNAVSNVPVPKFSIVCGGSFGAGNYAMAGPAFGTRFTFLWPNAKISVMGGEQAAGVVAIVKQKALKRDGQQDMPEEMVAMLKKPIIDGIENSNSAYHSSAGAFDDGVIDPRDTRKVLAQVISISLNAPLPQNEYGVFRM</sequence>
<comment type="similarity">
    <text evidence="3">Belongs to the AccD/PCCB family.</text>
</comment>
<keyword evidence="6 15" id="KW-0547">Nucleotide-binding</keyword>
<evidence type="ECO:0000256" key="14">
    <source>
        <dbReference type="ARBA" id="ARBA00052347"/>
    </source>
</evidence>
<dbReference type="Gene3D" id="2.40.50.100">
    <property type="match status" value="1"/>
</dbReference>
<feature type="domain" description="Biotin carboxylation" evidence="18">
    <location>
        <begin position="19"/>
        <end position="465"/>
    </location>
</feature>
<keyword evidence="22" id="KW-1185">Reference proteome</keyword>
<dbReference type="GO" id="GO:0004485">
    <property type="term" value="F:methylcrotonoyl-CoA carboxylase activity"/>
    <property type="evidence" value="ECO:0007669"/>
    <property type="project" value="UniProtKB-EC"/>
</dbReference>
<dbReference type="SUPFAM" id="SSF52440">
    <property type="entry name" value="PreATP-grasp domain"/>
    <property type="match status" value="1"/>
</dbReference>
<evidence type="ECO:0000259" key="20">
    <source>
        <dbReference type="PROSITE" id="PS50989"/>
    </source>
</evidence>
<name>A0AA36N6F5_9DINO</name>
<evidence type="ECO:0000256" key="13">
    <source>
        <dbReference type="ARBA" id="ARBA00031404"/>
    </source>
</evidence>
<dbReference type="EC" id="6.4.1.2" evidence="4"/>
<evidence type="ECO:0000259" key="18">
    <source>
        <dbReference type="PROSITE" id="PS50979"/>
    </source>
</evidence>
<accession>A0AA36N6F5</accession>
<dbReference type="PANTHER" id="PTHR22855">
    <property type="entry name" value="ACETYL, PROPIONYL, PYRUVATE, AND GLUTACONYL CARBOXYLASE-RELATED"/>
    <property type="match status" value="1"/>
</dbReference>
<proteinExistence type="inferred from homology"/>
<comment type="catalytic activity">
    <reaction evidence="14">
        <text>3-methylbut-2-enoyl-CoA + hydrogencarbonate + ATP = 3-methyl-(2E)-glutaconyl-CoA + ADP + phosphate + H(+)</text>
        <dbReference type="Rhea" id="RHEA:13589"/>
        <dbReference type="ChEBI" id="CHEBI:15378"/>
        <dbReference type="ChEBI" id="CHEBI:17544"/>
        <dbReference type="ChEBI" id="CHEBI:30616"/>
        <dbReference type="ChEBI" id="CHEBI:43474"/>
        <dbReference type="ChEBI" id="CHEBI:57344"/>
        <dbReference type="ChEBI" id="CHEBI:57346"/>
        <dbReference type="ChEBI" id="CHEBI:456216"/>
        <dbReference type="EC" id="6.4.1.4"/>
    </reaction>
</comment>
<dbReference type="AlphaFoldDB" id="A0AA36N6F5"/>
<dbReference type="Gene3D" id="3.30.470.20">
    <property type="entry name" value="ATP-grasp fold, B domain"/>
    <property type="match status" value="1"/>
</dbReference>
<dbReference type="InterPro" id="IPR034733">
    <property type="entry name" value="AcCoA_carboxyl_beta"/>
</dbReference>
<dbReference type="Pfam" id="PF02786">
    <property type="entry name" value="CPSase_L_D2"/>
    <property type="match status" value="1"/>
</dbReference>
<dbReference type="InterPro" id="IPR005482">
    <property type="entry name" value="Biotin_COase_C"/>
</dbReference>
<dbReference type="GO" id="GO:0006552">
    <property type="term" value="P:L-leucine catabolic process"/>
    <property type="evidence" value="ECO:0007669"/>
    <property type="project" value="TreeGrafter"/>
</dbReference>
<feature type="domain" description="CoA carboxyltransferase N-terminal" evidence="19">
    <location>
        <begin position="617"/>
        <end position="890"/>
    </location>
</feature>
<keyword evidence="7 15" id="KW-0067">ATP-binding</keyword>
<dbReference type="SUPFAM" id="SSF52096">
    <property type="entry name" value="ClpP/crotonase"/>
    <property type="match status" value="2"/>
</dbReference>
<dbReference type="PROSITE" id="PS50989">
    <property type="entry name" value="COA_CT_CTER"/>
    <property type="match status" value="1"/>
</dbReference>
<reference evidence="21" key="1">
    <citation type="submission" date="2023-08" db="EMBL/GenBank/DDBJ databases">
        <authorList>
            <person name="Chen Y."/>
            <person name="Shah S."/>
            <person name="Dougan E. K."/>
            <person name="Thang M."/>
            <person name="Chan C."/>
        </authorList>
    </citation>
    <scope>NUCLEOTIDE SEQUENCE</scope>
</reference>
<dbReference type="InterPro" id="IPR045190">
    <property type="entry name" value="MCCB/AccD1-like"/>
</dbReference>
<evidence type="ECO:0000256" key="12">
    <source>
        <dbReference type="ARBA" id="ARBA00031237"/>
    </source>
</evidence>
<evidence type="ECO:0000259" key="16">
    <source>
        <dbReference type="PROSITE" id="PS50968"/>
    </source>
</evidence>
<dbReference type="PROSITE" id="PS50975">
    <property type="entry name" value="ATP_GRASP"/>
    <property type="match status" value="1"/>
</dbReference>
<evidence type="ECO:0000256" key="8">
    <source>
        <dbReference type="ARBA" id="ARBA00023267"/>
    </source>
</evidence>
<dbReference type="PROSITE" id="PS50968">
    <property type="entry name" value="BIOTINYL_LIPOYL"/>
    <property type="match status" value="1"/>
</dbReference>
<dbReference type="EC" id="6.4.1.4" evidence="11"/>
<dbReference type="Pfam" id="PF00364">
    <property type="entry name" value="Biotin_lipoyl"/>
    <property type="match status" value="1"/>
</dbReference>
<dbReference type="InterPro" id="IPR011761">
    <property type="entry name" value="ATP-grasp"/>
</dbReference>
<comment type="pathway">
    <text evidence="2">Lipid metabolism; malonyl-CoA biosynthesis; malonyl-CoA from acetyl-CoA: step 1/1.</text>
</comment>
<feature type="domain" description="ATP-grasp" evidence="17">
    <location>
        <begin position="139"/>
        <end position="341"/>
    </location>
</feature>